<keyword evidence="10 16" id="KW-0133">Cell shape</keyword>
<evidence type="ECO:0000256" key="15">
    <source>
        <dbReference type="ARBA" id="ARBA00048914"/>
    </source>
</evidence>
<dbReference type="Gene3D" id="3.30.465.10">
    <property type="match status" value="1"/>
</dbReference>
<dbReference type="PANTHER" id="PTHR21071">
    <property type="entry name" value="UDP-N-ACETYLENOLPYRUVOYLGLUCOSAMINE REDUCTASE"/>
    <property type="match status" value="1"/>
</dbReference>
<comment type="function">
    <text evidence="2 16">Cell wall formation.</text>
</comment>
<name>A0A9D1DVZ0_9FIRM</name>
<dbReference type="Proteomes" id="UP000824241">
    <property type="component" value="Unassembled WGS sequence"/>
</dbReference>
<dbReference type="NCBIfam" id="NF010480">
    <property type="entry name" value="PRK13905.1"/>
    <property type="match status" value="1"/>
</dbReference>
<dbReference type="GO" id="GO:0009252">
    <property type="term" value="P:peptidoglycan biosynthetic process"/>
    <property type="evidence" value="ECO:0007669"/>
    <property type="project" value="UniProtKB-UniRule"/>
</dbReference>
<comment type="subcellular location">
    <subcellularLocation>
        <location evidence="3 16">Cytoplasm</location>
    </subcellularLocation>
</comment>
<keyword evidence="11 16" id="KW-0573">Peptidoglycan synthesis</keyword>
<protein>
    <recommendedName>
        <fullName evidence="16">UDP-N-acetylenolpyruvoylglucosamine reductase</fullName>
        <ecNumber evidence="16">1.3.1.98</ecNumber>
    </recommendedName>
    <alternativeName>
        <fullName evidence="16">UDP-N-acetylmuramate dehydrogenase</fullName>
    </alternativeName>
</protein>
<dbReference type="InterPro" id="IPR016166">
    <property type="entry name" value="FAD-bd_PCMH"/>
</dbReference>
<evidence type="ECO:0000256" key="11">
    <source>
        <dbReference type="ARBA" id="ARBA00022984"/>
    </source>
</evidence>
<dbReference type="InterPro" id="IPR036635">
    <property type="entry name" value="MurB_C_sf"/>
</dbReference>
<reference evidence="18" key="1">
    <citation type="submission" date="2020-10" db="EMBL/GenBank/DDBJ databases">
        <authorList>
            <person name="Gilroy R."/>
        </authorList>
    </citation>
    <scope>NUCLEOTIDE SEQUENCE</scope>
    <source>
        <strain evidence="18">CHK189-12415</strain>
    </source>
</reference>
<evidence type="ECO:0000256" key="9">
    <source>
        <dbReference type="ARBA" id="ARBA00022857"/>
    </source>
</evidence>
<proteinExistence type="inferred from homology"/>
<dbReference type="GO" id="GO:0008360">
    <property type="term" value="P:regulation of cell shape"/>
    <property type="evidence" value="ECO:0007669"/>
    <property type="project" value="UniProtKB-KW"/>
</dbReference>
<evidence type="ECO:0000313" key="18">
    <source>
        <dbReference type="EMBL" id="HIR60011.1"/>
    </source>
</evidence>
<keyword evidence="13 16" id="KW-0131">Cell cycle</keyword>
<keyword evidence="9 16" id="KW-0521">NADP</keyword>
<evidence type="ECO:0000256" key="1">
    <source>
        <dbReference type="ARBA" id="ARBA00001974"/>
    </source>
</evidence>
<evidence type="ECO:0000259" key="17">
    <source>
        <dbReference type="PROSITE" id="PS51387"/>
    </source>
</evidence>
<keyword evidence="6 16" id="KW-0132">Cell division</keyword>
<dbReference type="InterPro" id="IPR003170">
    <property type="entry name" value="MurB"/>
</dbReference>
<dbReference type="GO" id="GO:0051301">
    <property type="term" value="P:cell division"/>
    <property type="evidence" value="ECO:0007669"/>
    <property type="project" value="UniProtKB-KW"/>
</dbReference>
<feature type="active site" evidence="16">
    <location>
        <position position="175"/>
    </location>
</feature>
<dbReference type="Pfam" id="PF02873">
    <property type="entry name" value="MurB_C"/>
    <property type="match status" value="1"/>
</dbReference>
<organism evidence="18 19">
    <name type="scientific">Candidatus Faecivivens stercoravium</name>
    <dbReference type="NCBI Taxonomy" id="2840803"/>
    <lineage>
        <taxon>Bacteria</taxon>
        <taxon>Bacillati</taxon>
        <taxon>Bacillota</taxon>
        <taxon>Clostridia</taxon>
        <taxon>Eubacteriales</taxon>
        <taxon>Oscillospiraceae</taxon>
        <taxon>Oscillospiraceae incertae sedis</taxon>
        <taxon>Candidatus Faecivivens</taxon>
    </lineage>
</organism>
<evidence type="ECO:0000256" key="14">
    <source>
        <dbReference type="ARBA" id="ARBA00023316"/>
    </source>
</evidence>
<keyword evidence="5 16" id="KW-0963">Cytoplasm</keyword>
<dbReference type="InterPro" id="IPR016167">
    <property type="entry name" value="FAD-bd_PCMH_sub1"/>
</dbReference>
<dbReference type="SUPFAM" id="SSF56194">
    <property type="entry name" value="Uridine diphospho-N-Acetylenolpyruvylglucosamine reductase, MurB, C-terminal domain"/>
    <property type="match status" value="1"/>
</dbReference>
<keyword evidence="12 16" id="KW-0560">Oxidoreductase</keyword>
<reference evidence="18" key="2">
    <citation type="journal article" date="2021" name="PeerJ">
        <title>Extensive microbial diversity within the chicken gut microbiome revealed by metagenomics and culture.</title>
        <authorList>
            <person name="Gilroy R."/>
            <person name="Ravi A."/>
            <person name="Getino M."/>
            <person name="Pursley I."/>
            <person name="Horton D.L."/>
            <person name="Alikhan N.F."/>
            <person name="Baker D."/>
            <person name="Gharbi K."/>
            <person name="Hall N."/>
            <person name="Watson M."/>
            <person name="Adriaenssens E.M."/>
            <person name="Foster-Nyarko E."/>
            <person name="Jarju S."/>
            <person name="Secka A."/>
            <person name="Antonio M."/>
            <person name="Oren A."/>
            <person name="Chaudhuri R.R."/>
            <person name="La Ragione R."/>
            <person name="Hildebrand F."/>
            <person name="Pallen M.J."/>
        </authorList>
    </citation>
    <scope>NUCLEOTIDE SEQUENCE</scope>
    <source>
        <strain evidence="18">CHK189-12415</strain>
    </source>
</reference>
<evidence type="ECO:0000256" key="2">
    <source>
        <dbReference type="ARBA" id="ARBA00003921"/>
    </source>
</evidence>
<dbReference type="GO" id="GO:0005829">
    <property type="term" value="C:cytosol"/>
    <property type="evidence" value="ECO:0007669"/>
    <property type="project" value="TreeGrafter"/>
</dbReference>
<dbReference type="PROSITE" id="PS51387">
    <property type="entry name" value="FAD_PCMH"/>
    <property type="match status" value="1"/>
</dbReference>
<dbReference type="SUPFAM" id="SSF56176">
    <property type="entry name" value="FAD-binding/transporter-associated domain-like"/>
    <property type="match status" value="1"/>
</dbReference>
<dbReference type="GO" id="GO:0071555">
    <property type="term" value="P:cell wall organization"/>
    <property type="evidence" value="ECO:0007669"/>
    <property type="project" value="UniProtKB-KW"/>
</dbReference>
<dbReference type="GO" id="GO:0071949">
    <property type="term" value="F:FAD binding"/>
    <property type="evidence" value="ECO:0007669"/>
    <property type="project" value="InterPro"/>
</dbReference>
<accession>A0A9D1DVZ0</accession>
<comment type="cofactor">
    <cofactor evidence="1 16">
        <name>FAD</name>
        <dbReference type="ChEBI" id="CHEBI:57692"/>
    </cofactor>
</comment>
<dbReference type="HAMAP" id="MF_00037">
    <property type="entry name" value="MurB"/>
    <property type="match status" value="1"/>
</dbReference>
<comment type="caution">
    <text evidence="18">The sequence shown here is derived from an EMBL/GenBank/DDBJ whole genome shotgun (WGS) entry which is preliminary data.</text>
</comment>
<dbReference type="Pfam" id="PF01565">
    <property type="entry name" value="FAD_binding_4"/>
    <property type="match status" value="1"/>
</dbReference>
<dbReference type="InterPro" id="IPR016169">
    <property type="entry name" value="FAD-bd_PCMH_sub2"/>
</dbReference>
<evidence type="ECO:0000256" key="5">
    <source>
        <dbReference type="ARBA" id="ARBA00022490"/>
    </source>
</evidence>
<gene>
    <name evidence="16 18" type="primary">murB</name>
    <name evidence="18" type="ORF">IAB37_00320</name>
</gene>
<evidence type="ECO:0000256" key="13">
    <source>
        <dbReference type="ARBA" id="ARBA00023306"/>
    </source>
</evidence>
<dbReference type="EC" id="1.3.1.98" evidence="16"/>
<dbReference type="Gene3D" id="3.90.78.10">
    <property type="entry name" value="UDP-N-acetylenolpyruvoylglucosamine reductase, C-terminal domain"/>
    <property type="match status" value="1"/>
</dbReference>
<evidence type="ECO:0000313" key="19">
    <source>
        <dbReference type="Proteomes" id="UP000824241"/>
    </source>
</evidence>
<keyword evidence="14 16" id="KW-0961">Cell wall biogenesis/degradation</keyword>
<evidence type="ECO:0000256" key="6">
    <source>
        <dbReference type="ARBA" id="ARBA00022618"/>
    </source>
</evidence>
<dbReference type="Gene3D" id="3.30.43.10">
    <property type="entry name" value="Uridine Diphospho-n-acetylenolpyruvylglucosamine Reductase, domain 2"/>
    <property type="match status" value="1"/>
</dbReference>
<dbReference type="PANTHER" id="PTHR21071:SF4">
    <property type="entry name" value="UDP-N-ACETYLENOLPYRUVOYLGLUCOSAMINE REDUCTASE"/>
    <property type="match status" value="1"/>
</dbReference>
<feature type="active site" evidence="16">
    <location>
        <position position="296"/>
    </location>
</feature>
<evidence type="ECO:0000256" key="8">
    <source>
        <dbReference type="ARBA" id="ARBA00022827"/>
    </source>
</evidence>
<evidence type="ECO:0000256" key="16">
    <source>
        <dbReference type="HAMAP-Rule" id="MF_00037"/>
    </source>
</evidence>
<feature type="domain" description="FAD-binding PCMH-type" evidence="17">
    <location>
        <begin position="32"/>
        <end position="212"/>
    </location>
</feature>
<evidence type="ECO:0000256" key="10">
    <source>
        <dbReference type="ARBA" id="ARBA00022960"/>
    </source>
</evidence>
<comment type="catalytic activity">
    <reaction evidence="15 16">
        <text>UDP-N-acetyl-alpha-D-muramate + NADP(+) = UDP-N-acetyl-3-O-(1-carboxyvinyl)-alpha-D-glucosamine + NADPH + H(+)</text>
        <dbReference type="Rhea" id="RHEA:12248"/>
        <dbReference type="ChEBI" id="CHEBI:15378"/>
        <dbReference type="ChEBI" id="CHEBI:57783"/>
        <dbReference type="ChEBI" id="CHEBI:58349"/>
        <dbReference type="ChEBI" id="CHEBI:68483"/>
        <dbReference type="ChEBI" id="CHEBI:70757"/>
        <dbReference type="EC" id="1.3.1.98"/>
    </reaction>
</comment>
<dbReference type="GO" id="GO:0008762">
    <property type="term" value="F:UDP-N-acetylmuramate dehydrogenase activity"/>
    <property type="evidence" value="ECO:0007669"/>
    <property type="project" value="UniProtKB-UniRule"/>
</dbReference>
<dbReference type="InterPro" id="IPR006094">
    <property type="entry name" value="Oxid_FAD_bind_N"/>
</dbReference>
<dbReference type="InterPro" id="IPR011601">
    <property type="entry name" value="MurB_C"/>
</dbReference>
<dbReference type="EMBL" id="DVHA01000011">
    <property type="protein sequence ID" value="HIR60011.1"/>
    <property type="molecule type" value="Genomic_DNA"/>
</dbReference>
<sequence>MLDLDALARFCRENQISYRRDLPMAEYTTFHVGGKADFAALPSSSEEMTLLMRELRRIGETPCLIGKGSNLLISDKGIRGVTVFTWGLSDIRVNGSTIVAGAGASLSAVCRTAEAESLSGMEFAYGIPGSVGGGVFMNAGAYGGELRDAVLWVECLDSDGELRRLAGTALQFGYRRSVFTGHPDWCILRAAFGLHWERRELIGEKMRELLGRRREKQPVDQYSAGSTFKRPEGAYAGTLIEQCGLRGFRIGDACVSEKHCGFIVNLGNASCKDIETLIAKVQQTVFEKTGYKLEPEVRKVGER</sequence>
<keyword evidence="8 16" id="KW-0274">FAD</keyword>
<evidence type="ECO:0000256" key="4">
    <source>
        <dbReference type="ARBA" id="ARBA00004752"/>
    </source>
</evidence>
<comment type="pathway">
    <text evidence="4 16">Cell wall biogenesis; peptidoglycan biosynthesis.</text>
</comment>
<dbReference type="AlphaFoldDB" id="A0A9D1DVZ0"/>
<dbReference type="InterPro" id="IPR036318">
    <property type="entry name" value="FAD-bd_PCMH-like_sf"/>
</dbReference>
<feature type="active site" description="Proton donor" evidence="16">
    <location>
        <position position="226"/>
    </location>
</feature>
<evidence type="ECO:0000256" key="7">
    <source>
        <dbReference type="ARBA" id="ARBA00022630"/>
    </source>
</evidence>
<evidence type="ECO:0000256" key="12">
    <source>
        <dbReference type="ARBA" id="ARBA00023002"/>
    </source>
</evidence>
<comment type="similarity">
    <text evidence="16">Belongs to the MurB family.</text>
</comment>
<evidence type="ECO:0000256" key="3">
    <source>
        <dbReference type="ARBA" id="ARBA00004496"/>
    </source>
</evidence>
<dbReference type="NCBIfam" id="TIGR00179">
    <property type="entry name" value="murB"/>
    <property type="match status" value="1"/>
</dbReference>
<keyword evidence="7 16" id="KW-0285">Flavoprotein</keyword>